<evidence type="ECO:0000313" key="5">
    <source>
        <dbReference type="Proteomes" id="UP000044602"/>
    </source>
</evidence>
<dbReference type="Pfam" id="PF00266">
    <property type="entry name" value="Aminotran_5"/>
    <property type="match status" value="1"/>
</dbReference>
<evidence type="ECO:0000313" key="4">
    <source>
        <dbReference type="EMBL" id="CRK43038.1"/>
    </source>
</evidence>
<dbReference type="EMBL" id="CVQI01033051">
    <property type="protein sequence ID" value="CRK43038.1"/>
    <property type="molecule type" value="Genomic_DNA"/>
</dbReference>
<evidence type="ECO:0000256" key="1">
    <source>
        <dbReference type="SAM" id="Phobius"/>
    </source>
</evidence>
<dbReference type="Gene3D" id="3.40.640.10">
    <property type="entry name" value="Type I PLP-dependent aspartate aminotransferase-like (Major domain)"/>
    <property type="match status" value="1"/>
</dbReference>
<keyword evidence="5" id="KW-1185">Reference proteome</keyword>
<dbReference type="PANTHER" id="PTHR14237:SF19">
    <property type="entry name" value="MITOCHONDRIAL AMIDOXIME REDUCING COMPONENT 1"/>
    <property type="match status" value="1"/>
</dbReference>
<dbReference type="InterPro" id="IPR015422">
    <property type="entry name" value="PyrdxlP-dep_Trfase_small"/>
</dbReference>
<dbReference type="EMBL" id="CVQH01001336">
    <property type="protein sequence ID" value="CRK00533.1"/>
    <property type="molecule type" value="Genomic_DNA"/>
</dbReference>
<dbReference type="Proteomes" id="UP000045706">
    <property type="component" value="Unassembled WGS sequence"/>
</dbReference>
<organism evidence="4 6">
    <name type="scientific">Verticillium longisporum</name>
    <name type="common">Verticillium dahliae var. longisporum</name>
    <dbReference type="NCBI Taxonomy" id="100787"/>
    <lineage>
        <taxon>Eukaryota</taxon>
        <taxon>Fungi</taxon>
        <taxon>Dikarya</taxon>
        <taxon>Ascomycota</taxon>
        <taxon>Pezizomycotina</taxon>
        <taxon>Sordariomycetes</taxon>
        <taxon>Hypocreomycetidae</taxon>
        <taxon>Glomerellales</taxon>
        <taxon>Plectosphaerellaceae</taxon>
        <taxon>Verticillium</taxon>
    </lineage>
</organism>
<dbReference type="STRING" id="100787.A0A0G4N9D4"/>
<evidence type="ECO:0000313" key="3">
    <source>
        <dbReference type="EMBL" id="CRK00533.1"/>
    </source>
</evidence>
<reference evidence="5 6" key="1">
    <citation type="submission" date="2015-05" db="EMBL/GenBank/DDBJ databases">
        <authorList>
            <person name="Fogelqvist Johan"/>
        </authorList>
    </citation>
    <scope>NUCLEOTIDE SEQUENCE [LARGE SCALE GENOMIC DNA]</scope>
    <source>
        <strain evidence="3">VL1</strain>
        <strain evidence="4">VL2</strain>
    </source>
</reference>
<proteinExistence type="predicted"/>
<dbReference type="SUPFAM" id="SSF53383">
    <property type="entry name" value="PLP-dependent transferases"/>
    <property type="match status" value="1"/>
</dbReference>
<gene>
    <name evidence="3" type="ORF">BN1708_009565</name>
    <name evidence="4" type="ORF">BN1723_005494</name>
</gene>
<sequence>MARLDKFLQRLDAWLDSSPKGFISDLLARKRYVVLIIPLVFVVVSLIAGFSRLQLIELSHPVSQEVHQRPPKTSKLHYLVPSSFVNDPVCAGIISALVNRYPIPTLIGYKGENEFDAVDHLAKVCIINRFLKTLPAEDDDLVIVVDSFDVLAQLPVERGITVDELHDLGIRQSILYGTGKICFDANPNEPLCPFVPGSNSARQKFGVMTGGYSDPRYRDSRYLNLGTIMAPVGDLRKFMHAVQELVEADDVIVPLNVTSNGRFRHHMDQWFTATLYVRQEYHRALDMSDGKYPGNLTGVSDLPKPRESVNDTTEYHIFVDFDSSFTQTQCHNELEIHQLKYSNHDLTSSVTKDFMNEGKAFKPHAIQMPANILKGYPEYAKTSSLDALRETHYAHLDRQAHTYLDYTGAGLSSLEQHRVHAARLASTSFGNPHSDSPTSKASTALVEDTRTRILAHLHADPADYAVIFTPNATGAARLVAEAYPFRRRSRLVLTCDNHNSVNGIREYAYRRGAKTVYISCQTPSLRVDTSCVGRALRPRWKVPGERRKRGLFAYPAQSNFSGVQHPLAWVQLAQKNGYDVLLDAAAYLPTKMLDLSITKPEFVMVSWYKVFGYPTGVGCLVVKKDAMARLERPWFSGGTVAAAFVGNGAEWHVQQAGEAGYEDGTVNFLSIPDVAFGLNWVTGIGMDLIQLRVRCLTGWFLDRLLAMRHSDGSSMVRLYGPDGLEARGGTVCFNMVDAAGSVVDDRLVGLEAAVEGISLRTGCFCNPGAGAAAFGVDGAVLRRIKGLRPGLRPKSADDMTRMLGLRTSGAVRVSFGLASTIQDVENFMSFAETSYRDRVVTKSNIPRDGC</sequence>
<keyword evidence="1" id="KW-0472">Membrane</keyword>
<keyword evidence="1" id="KW-0812">Transmembrane</keyword>
<accession>A0A0G4N9D4</accession>
<dbReference type="CDD" id="cd22997">
    <property type="entry name" value="GT_LH"/>
    <property type="match status" value="1"/>
</dbReference>
<evidence type="ECO:0000313" key="6">
    <source>
        <dbReference type="Proteomes" id="UP000045706"/>
    </source>
</evidence>
<dbReference type="InterPro" id="IPR015421">
    <property type="entry name" value="PyrdxlP-dep_Trfase_major"/>
</dbReference>
<feature type="transmembrane region" description="Helical" evidence="1">
    <location>
        <begin position="32"/>
        <end position="51"/>
    </location>
</feature>
<protein>
    <recommendedName>
        <fullName evidence="2">Aminotransferase class V domain-containing protein</fullName>
    </recommendedName>
</protein>
<evidence type="ECO:0000259" key="2">
    <source>
        <dbReference type="Pfam" id="PF00266"/>
    </source>
</evidence>
<dbReference type="InterPro" id="IPR015424">
    <property type="entry name" value="PyrdxlP-dep_Trfase"/>
</dbReference>
<dbReference type="Proteomes" id="UP000044602">
    <property type="component" value="Unassembled WGS sequence"/>
</dbReference>
<name>A0A0G4N9D4_VERLO</name>
<keyword evidence="1" id="KW-1133">Transmembrane helix</keyword>
<dbReference type="PANTHER" id="PTHR14237">
    <property type="entry name" value="MOLYBDOPTERIN COFACTOR SULFURASE MOSC"/>
    <property type="match status" value="1"/>
</dbReference>
<dbReference type="Gene3D" id="3.90.1150.10">
    <property type="entry name" value="Aspartate Aminotransferase, domain 1"/>
    <property type="match status" value="1"/>
</dbReference>
<dbReference type="AlphaFoldDB" id="A0A0G4N9D4"/>
<dbReference type="InterPro" id="IPR000192">
    <property type="entry name" value="Aminotrans_V_dom"/>
</dbReference>
<feature type="domain" description="Aminotransferase class V" evidence="2">
    <location>
        <begin position="420"/>
        <end position="827"/>
    </location>
</feature>